<comment type="caution">
    <text evidence="8">The sequence shown here is derived from an EMBL/GenBank/DDBJ whole genome shotgun (WGS) entry which is preliminary data.</text>
</comment>
<gene>
    <name evidence="8" type="ORF">chiPu_0019101</name>
</gene>
<dbReference type="AlphaFoldDB" id="A0A401RQP4"/>
<evidence type="ECO:0000256" key="1">
    <source>
        <dbReference type="ARBA" id="ARBA00004141"/>
    </source>
</evidence>
<evidence type="ECO:0000256" key="2">
    <source>
        <dbReference type="ARBA" id="ARBA00006510"/>
    </source>
</evidence>
<evidence type="ECO:0000259" key="7">
    <source>
        <dbReference type="Pfam" id="PF07810"/>
    </source>
</evidence>
<dbReference type="OMA" id="QFFMTFF"/>
<evidence type="ECO:0000256" key="3">
    <source>
        <dbReference type="ARBA" id="ARBA00022692"/>
    </source>
</evidence>
<reference evidence="8 9" key="1">
    <citation type="journal article" date="2018" name="Nat. Ecol. Evol.">
        <title>Shark genomes provide insights into elasmobranch evolution and the origin of vertebrates.</title>
        <authorList>
            <person name="Hara Y"/>
            <person name="Yamaguchi K"/>
            <person name="Onimaru K"/>
            <person name="Kadota M"/>
            <person name="Koyanagi M"/>
            <person name="Keeley SD"/>
            <person name="Tatsumi K"/>
            <person name="Tanaka K"/>
            <person name="Motone F"/>
            <person name="Kageyama Y"/>
            <person name="Nozu R"/>
            <person name="Adachi N"/>
            <person name="Nishimura O"/>
            <person name="Nakagawa R"/>
            <person name="Tanegashima C"/>
            <person name="Kiyatake I"/>
            <person name="Matsumoto R"/>
            <person name="Murakumo K"/>
            <person name="Nishida K"/>
            <person name="Terakita A"/>
            <person name="Kuratani S"/>
            <person name="Sato K"/>
            <person name="Hyodo S Kuraku.S."/>
        </authorList>
    </citation>
    <scope>NUCLEOTIDE SEQUENCE [LARGE SCALE GENOMIC DNA]</scope>
</reference>
<feature type="transmembrane region" description="Helical" evidence="6">
    <location>
        <begin position="641"/>
        <end position="658"/>
    </location>
</feature>
<name>A0A401RQP4_CHIPU</name>
<evidence type="ECO:0000313" key="9">
    <source>
        <dbReference type="Proteomes" id="UP000287033"/>
    </source>
</evidence>
<keyword evidence="5 6" id="KW-0472">Membrane</keyword>
<evidence type="ECO:0000256" key="5">
    <source>
        <dbReference type="ARBA" id="ARBA00023136"/>
    </source>
</evidence>
<evidence type="ECO:0000313" key="8">
    <source>
        <dbReference type="EMBL" id="GCC20539.1"/>
    </source>
</evidence>
<dbReference type="PANTHER" id="PTHR23302">
    <property type="entry name" value="TRANSMEMBRANE CHANNEL-RELATED"/>
    <property type="match status" value="1"/>
</dbReference>
<feature type="transmembrane region" description="Helical" evidence="6">
    <location>
        <begin position="342"/>
        <end position="364"/>
    </location>
</feature>
<feature type="transmembrane region" description="Helical" evidence="6">
    <location>
        <begin position="152"/>
        <end position="174"/>
    </location>
</feature>
<keyword evidence="9" id="KW-1185">Reference proteome</keyword>
<dbReference type="InterPro" id="IPR012496">
    <property type="entry name" value="TMC_dom"/>
</dbReference>
<dbReference type="Proteomes" id="UP000287033">
    <property type="component" value="Unassembled WGS sequence"/>
</dbReference>
<protein>
    <recommendedName>
        <fullName evidence="6">Transmembrane channel-like protein</fullName>
    </recommendedName>
</protein>
<feature type="domain" description="TMC" evidence="7">
    <location>
        <begin position="470"/>
        <end position="580"/>
    </location>
</feature>
<accession>A0A401RQP4</accession>
<feature type="transmembrane region" description="Helical" evidence="6">
    <location>
        <begin position="479"/>
        <end position="497"/>
    </location>
</feature>
<dbReference type="GO" id="GO:0008381">
    <property type="term" value="F:mechanosensitive monoatomic ion channel activity"/>
    <property type="evidence" value="ECO:0007669"/>
    <property type="project" value="TreeGrafter"/>
</dbReference>
<dbReference type="EMBL" id="BEZZ01001829">
    <property type="protein sequence ID" value="GCC20539.1"/>
    <property type="molecule type" value="Genomic_DNA"/>
</dbReference>
<sequence length="659" mass="76617">MQWDRSPSSKSRTTGFFLSLNPLLRELPSYQSLIRRTSTGRGSTKRKSIAPSYLFTSLTHRRAGSDVCEPNIGPLREMPVSIEEKKRIRASPDYQTYMLTKYDQGRLFRKKARFVQTVKERLSSLYLWKKDIHDIEGKFGTGIRSYFSFLRFLVLLNFVIFLLMFALVTLPTIISKTRFVNTTYADIPSSVVAQECTVYEQPKTKLVLFYSYVINLFSGTGFLEQTYLFYGFYRIDHLSSDHFHYNLSLAYFMATCFYILLSLFWVVKRAVEGFKQSFIRSEDRFQSFCNKIFAGWDFCITDQHAAELKHSSLQYELKTDLNEERIKQKIADRTKKEKFRIYLLRVFLNLVVVVILVTCFYCIYRTTVYSQRAHKIADNVEAFTSDLIIEYLPSIVITAANFITPRLFECIIQFEDYSPAFEIKFMLIRSVFVRLANIIVLLLSLWSQITTCTGDDECKPCGYNNKLYPCWETRIGQEMYKLMIFDLIIISSVALFVEFPRKLIVTYCTWAPFKWWGQQQFSVPQNVLEIVYGQTICWIGTFYSPLLPGIATIKYFIIFYIKKISLMNNCRPSTRPFRASSSNFFFLAVLLIGLPLACVPIAFSVGVIKSSKSCGPFVKYNISWHVIPATIDRFPNGFNKLLYGLASEAFAVPFFLFVW</sequence>
<feature type="transmembrane region" description="Helical" evidence="6">
    <location>
        <begin position="209"/>
        <end position="233"/>
    </location>
</feature>
<feature type="transmembrane region" description="Helical" evidence="6">
    <location>
        <begin position="245"/>
        <end position="267"/>
    </location>
</feature>
<evidence type="ECO:0000256" key="6">
    <source>
        <dbReference type="RuleBase" id="RU310713"/>
    </source>
</evidence>
<dbReference type="Pfam" id="PF07810">
    <property type="entry name" value="TMC"/>
    <property type="match status" value="1"/>
</dbReference>
<organism evidence="8 9">
    <name type="scientific">Chiloscyllium punctatum</name>
    <name type="common">Brownbanded bambooshark</name>
    <name type="synonym">Hemiscyllium punctatum</name>
    <dbReference type="NCBI Taxonomy" id="137246"/>
    <lineage>
        <taxon>Eukaryota</taxon>
        <taxon>Metazoa</taxon>
        <taxon>Chordata</taxon>
        <taxon>Craniata</taxon>
        <taxon>Vertebrata</taxon>
        <taxon>Chondrichthyes</taxon>
        <taxon>Elasmobranchii</taxon>
        <taxon>Galeomorphii</taxon>
        <taxon>Galeoidea</taxon>
        <taxon>Orectolobiformes</taxon>
        <taxon>Hemiscylliidae</taxon>
        <taxon>Chiloscyllium</taxon>
    </lineage>
</organism>
<keyword evidence="4 6" id="KW-1133">Transmembrane helix</keyword>
<dbReference type="STRING" id="137246.A0A401RQP4"/>
<feature type="transmembrane region" description="Helical" evidence="6">
    <location>
        <begin position="584"/>
        <end position="608"/>
    </location>
</feature>
<proteinExistence type="inferred from homology"/>
<keyword evidence="3 6" id="KW-0812">Transmembrane</keyword>
<evidence type="ECO:0000256" key="4">
    <source>
        <dbReference type="ARBA" id="ARBA00022989"/>
    </source>
</evidence>
<dbReference type="OrthoDB" id="1936208at2759"/>
<dbReference type="InterPro" id="IPR038900">
    <property type="entry name" value="TMC"/>
</dbReference>
<comment type="similarity">
    <text evidence="2 6">Belongs to the TMC family.</text>
</comment>
<dbReference type="PANTHER" id="PTHR23302:SF42">
    <property type="entry name" value="TRANSMEMBRANE CHANNEL-LIKE PROTEIN 7"/>
    <property type="match status" value="1"/>
</dbReference>
<dbReference type="GO" id="GO:0005886">
    <property type="term" value="C:plasma membrane"/>
    <property type="evidence" value="ECO:0007669"/>
    <property type="project" value="InterPro"/>
</dbReference>
<feature type="transmembrane region" description="Helical" evidence="6">
    <location>
        <begin position="431"/>
        <end position="449"/>
    </location>
</feature>
<comment type="subcellular location">
    <subcellularLocation>
        <location evidence="1 6">Membrane</location>
        <topology evidence="1 6">Multi-pass membrane protein</topology>
    </subcellularLocation>
</comment>